<proteinExistence type="predicted"/>
<dbReference type="EMBL" id="BAAAUX010000029">
    <property type="protein sequence ID" value="GAA2815814.1"/>
    <property type="molecule type" value="Genomic_DNA"/>
</dbReference>
<name>A0ABN3VL23_9PSEU</name>
<evidence type="ECO:0000256" key="1">
    <source>
        <dbReference type="SAM" id="MobiDB-lite"/>
    </source>
</evidence>
<evidence type="ECO:0000313" key="2">
    <source>
        <dbReference type="EMBL" id="GAA2815814.1"/>
    </source>
</evidence>
<organism evidence="2 3">
    <name type="scientific">Saccharopolyspora taberi</name>
    <dbReference type="NCBI Taxonomy" id="60895"/>
    <lineage>
        <taxon>Bacteria</taxon>
        <taxon>Bacillati</taxon>
        <taxon>Actinomycetota</taxon>
        <taxon>Actinomycetes</taxon>
        <taxon>Pseudonocardiales</taxon>
        <taxon>Pseudonocardiaceae</taxon>
        <taxon>Saccharopolyspora</taxon>
    </lineage>
</organism>
<feature type="region of interest" description="Disordered" evidence="1">
    <location>
        <begin position="72"/>
        <end position="139"/>
    </location>
</feature>
<protein>
    <submittedName>
        <fullName evidence="2">Uncharacterized protein</fullName>
    </submittedName>
</protein>
<comment type="caution">
    <text evidence="2">The sequence shown here is derived from an EMBL/GenBank/DDBJ whole genome shotgun (WGS) entry which is preliminary data.</text>
</comment>
<gene>
    <name evidence="2" type="ORF">GCM10010470_59090</name>
</gene>
<evidence type="ECO:0000313" key="3">
    <source>
        <dbReference type="Proteomes" id="UP001500979"/>
    </source>
</evidence>
<feature type="compositionally biased region" description="Low complexity" evidence="1">
    <location>
        <begin position="96"/>
        <end position="110"/>
    </location>
</feature>
<dbReference type="Proteomes" id="UP001500979">
    <property type="component" value="Unassembled WGS sequence"/>
</dbReference>
<reference evidence="2 3" key="1">
    <citation type="journal article" date="2019" name="Int. J. Syst. Evol. Microbiol.">
        <title>The Global Catalogue of Microorganisms (GCM) 10K type strain sequencing project: providing services to taxonomists for standard genome sequencing and annotation.</title>
        <authorList>
            <consortium name="The Broad Institute Genomics Platform"/>
            <consortium name="The Broad Institute Genome Sequencing Center for Infectious Disease"/>
            <person name="Wu L."/>
            <person name="Ma J."/>
        </authorList>
    </citation>
    <scope>NUCLEOTIDE SEQUENCE [LARGE SCALE GENOMIC DNA]</scope>
    <source>
        <strain evidence="2 3">JCM 9383</strain>
    </source>
</reference>
<keyword evidence="3" id="KW-1185">Reference proteome</keyword>
<sequence length="139" mass="14553">MTPFHGLRIDTDCLRDLPGPPEEVSATMPIFVTVQPDEKTNAECLIHATGTPMLAVHDPAASVMFTAGQSAEAAQHAAHRQFPQQAANAPAPPTPGAARIPRRAPAAHSRPTPPPNALAPTSPEAPRSTTYRARAETGG</sequence>
<accession>A0ABN3VL23</accession>